<accession>A0A8J6HYD3</accession>
<keyword evidence="2" id="KW-1185">Reference proteome</keyword>
<protein>
    <submittedName>
        <fullName evidence="1">Uncharacterized protein</fullName>
    </submittedName>
</protein>
<dbReference type="Proteomes" id="UP000657177">
    <property type="component" value="Unassembled WGS sequence"/>
</dbReference>
<evidence type="ECO:0000313" key="2">
    <source>
        <dbReference type="Proteomes" id="UP000657177"/>
    </source>
</evidence>
<sequence>MEWDGLELMDGLRLLENCYDRLAQVVKDEQADPKVITSLVDEAEQIVVLLNSILQRTPLEGEKEETLKTVKEKADAIVQLLQQEMGTIAEKYAQIKTGRQAVDAYYPQPVGLGYSEGKFVDRKE</sequence>
<name>A0A8J6HYD3_9FIRM</name>
<organism evidence="1 2">
    <name type="scientific">Capillibacterium thermochitinicola</name>
    <dbReference type="NCBI Taxonomy" id="2699427"/>
    <lineage>
        <taxon>Bacteria</taxon>
        <taxon>Bacillati</taxon>
        <taxon>Bacillota</taxon>
        <taxon>Capillibacterium</taxon>
    </lineage>
</organism>
<reference evidence="1" key="1">
    <citation type="submission" date="2020-06" db="EMBL/GenBank/DDBJ databases">
        <title>Novel chitinolytic bacterium.</title>
        <authorList>
            <person name="Ungkulpasvich U."/>
            <person name="Kosugi A."/>
            <person name="Uke A."/>
        </authorList>
    </citation>
    <scope>NUCLEOTIDE SEQUENCE</scope>
    <source>
        <strain evidence="1">UUS1-1</strain>
    </source>
</reference>
<dbReference type="EMBL" id="JAAKDE010000003">
    <property type="protein sequence ID" value="MBA2132295.1"/>
    <property type="molecule type" value="Genomic_DNA"/>
</dbReference>
<evidence type="ECO:0000313" key="1">
    <source>
        <dbReference type="EMBL" id="MBA2132295.1"/>
    </source>
</evidence>
<dbReference type="RefSeq" id="WP_181338749.1">
    <property type="nucleotide sequence ID" value="NZ_JAAKDE010000003.1"/>
</dbReference>
<dbReference type="AlphaFoldDB" id="A0A8J6HYD3"/>
<gene>
    <name evidence="1" type="ORF">G5B42_01850</name>
</gene>
<comment type="caution">
    <text evidence="1">The sequence shown here is derived from an EMBL/GenBank/DDBJ whole genome shotgun (WGS) entry which is preliminary data.</text>
</comment>
<proteinExistence type="predicted"/>